<evidence type="ECO:0000313" key="4">
    <source>
        <dbReference type="Proteomes" id="UP000199481"/>
    </source>
</evidence>
<evidence type="ECO:0000313" key="3">
    <source>
        <dbReference type="EMBL" id="SDQ05906.1"/>
    </source>
</evidence>
<dbReference type="PANTHER" id="PTHR10458:SF22">
    <property type="entry name" value="PEPTIDE DEFORMYLASE"/>
    <property type="match status" value="1"/>
</dbReference>
<feature type="active site" evidence="2">
    <location>
        <position position="133"/>
    </location>
</feature>
<proteinExistence type="inferred from homology"/>
<dbReference type="Proteomes" id="UP000199481">
    <property type="component" value="Unassembled WGS sequence"/>
</dbReference>
<dbReference type="PANTHER" id="PTHR10458">
    <property type="entry name" value="PEPTIDE DEFORMYLASE"/>
    <property type="match status" value="1"/>
</dbReference>
<protein>
    <recommendedName>
        <fullName evidence="2">Peptide deformylase</fullName>
        <shortName evidence="2">PDF</shortName>
        <ecNumber evidence="2">3.5.1.88</ecNumber>
    </recommendedName>
    <alternativeName>
        <fullName evidence="2">Polypeptide deformylase</fullName>
    </alternativeName>
</protein>
<dbReference type="EMBL" id="FNJW01000008">
    <property type="protein sequence ID" value="SDQ05906.1"/>
    <property type="molecule type" value="Genomic_DNA"/>
</dbReference>
<comment type="catalytic activity">
    <reaction evidence="2">
        <text>N-terminal N-formyl-L-methionyl-[peptide] + H2O = N-terminal L-methionyl-[peptide] + formate</text>
        <dbReference type="Rhea" id="RHEA:24420"/>
        <dbReference type="Rhea" id="RHEA-COMP:10639"/>
        <dbReference type="Rhea" id="RHEA-COMP:10640"/>
        <dbReference type="ChEBI" id="CHEBI:15377"/>
        <dbReference type="ChEBI" id="CHEBI:15740"/>
        <dbReference type="ChEBI" id="CHEBI:49298"/>
        <dbReference type="ChEBI" id="CHEBI:64731"/>
        <dbReference type="EC" id="3.5.1.88"/>
    </reaction>
</comment>
<dbReference type="RefSeq" id="WP_089974802.1">
    <property type="nucleotide sequence ID" value="NZ_CP084916.1"/>
</dbReference>
<comment type="cofactor">
    <cofactor evidence="2">
        <name>Fe(2+)</name>
        <dbReference type="ChEBI" id="CHEBI:29033"/>
    </cofactor>
    <text evidence="2">Binds 1 Fe(2+) ion.</text>
</comment>
<keyword evidence="2" id="KW-0479">Metal-binding</keyword>
<feature type="binding site" evidence="2">
    <location>
        <position position="90"/>
    </location>
    <ligand>
        <name>Fe cation</name>
        <dbReference type="ChEBI" id="CHEBI:24875"/>
    </ligand>
</feature>
<dbReference type="EC" id="3.5.1.88" evidence="2"/>
<evidence type="ECO:0000256" key="1">
    <source>
        <dbReference type="ARBA" id="ARBA00010759"/>
    </source>
</evidence>
<dbReference type="InterPro" id="IPR036821">
    <property type="entry name" value="Peptide_deformylase_sf"/>
</dbReference>
<dbReference type="PIRSF" id="PIRSF004749">
    <property type="entry name" value="Pep_def"/>
    <property type="match status" value="1"/>
</dbReference>
<dbReference type="Gene3D" id="3.90.45.10">
    <property type="entry name" value="Peptide deformylase"/>
    <property type="match status" value="1"/>
</dbReference>
<dbReference type="HAMAP" id="MF_00163">
    <property type="entry name" value="Pep_deformylase"/>
    <property type="match status" value="1"/>
</dbReference>
<dbReference type="InterPro" id="IPR023635">
    <property type="entry name" value="Peptide_deformylase"/>
</dbReference>
<dbReference type="GO" id="GO:0046872">
    <property type="term" value="F:metal ion binding"/>
    <property type="evidence" value="ECO:0007669"/>
    <property type="project" value="UniProtKB-KW"/>
</dbReference>
<keyword evidence="2" id="KW-0648">Protein biosynthesis</keyword>
<keyword evidence="2" id="KW-0378">Hydrolase</keyword>
<dbReference type="GO" id="GO:0006412">
    <property type="term" value="P:translation"/>
    <property type="evidence" value="ECO:0007669"/>
    <property type="project" value="UniProtKB-UniRule"/>
</dbReference>
<feature type="binding site" evidence="2">
    <location>
        <position position="136"/>
    </location>
    <ligand>
        <name>Fe cation</name>
        <dbReference type="ChEBI" id="CHEBI:24875"/>
    </ligand>
</feature>
<keyword evidence="4" id="KW-1185">Reference proteome</keyword>
<feature type="binding site" evidence="2">
    <location>
        <position position="132"/>
    </location>
    <ligand>
        <name>Fe cation</name>
        <dbReference type="ChEBI" id="CHEBI:24875"/>
    </ligand>
</feature>
<dbReference type="Pfam" id="PF01327">
    <property type="entry name" value="Pep_deformylase"/>
    <property type="match status" value="1"/>
</dbReference>
<sequence length="164" mass="18491">MSVLPIVTYPNALLTTPTKEVEEITDEIIQLLDDMHDTMIANDGIGIAAPQVNSNLRLALVEIDEESGLFEMINPKIVQSAGETIDVEGCLSFPEVYGTIKRADTIVLRFYDRNGDEFEVEADDYLARAFQHELEHLDGKLFTDKIIQKIKPEDLESYMEANLE</sequence>
<comment type="function">
    <text evidence="2">Removes the formyl group from the N-terminal Met of newly synthesized proteins. Requires at least a dipeptide for an efficient rate of reaction. N-terminal L-methionine is a prerequisite for activity but the enzyme has broad specificity at other positions.</text>
</comment>
<dbReference type="SUPFAM" id="SSF56420">
    <property type="entry name" value="Peptide deformylase"/>
    <property type="match status" value="1"/>
</dbReference>
<dbReference type="AlphaFoldDB" id="A0A1H0XTC6"/>
<evidence type="ECO:0000256" key="2">
    <source>
        <dbReference type="HAMAP-Rule" id="MF_00163"/>
    </source>
</evidence>
<name>A0A1H0XTC6_9LACT</name>
<dbReference type="PRINTS" id="PR01576">
    <property type="entry name" value="PDEFORMYLASE"/>
</dbReference>
<dbReference type="NCBIfam" id="NF001159">
    <property type="entry name" value="PRK00150.1-3"/>
    <property type="match status" value="1"/>
</dbReference>
<reference evidence="4" key="1">
    <citation type="submission" date="2016-10" db="EMBL/GenBank/DDBJ databases">
        <authorList>
            <person name="Varghese N."/>
            <person name="Submissions S."/>
        </authorList>
    </citation>
    <scope>NUCLEOTIDE SEQUENCE [LARGE SCALE GENOMIC DNA]</scope>
    <source>
        <strain evidence="4">MPL-11</strain>
    </source>
</reference>
<gene>
    <name evidence="2" type="primary">def</name>
    <name evidence="3" type="ORF">SAMN04487752_0445</name>
</gene>
<dbReference type="OrthoDB" id="9784988at2"/>
<organism evidence="3 4">
    <name type="scientific">Carnobacterium viridans</name>
    <dbReference type="NCBI Taxonomy" id="174587"/>
    <lineage>
        <taxon>Bacteria</taxon>
        <taxon>Bacillati</taxon>
        <taxon>Bacillota</taxon>
        <taxon>Bacilli</taxon>
        <taxon>Lactobacillales</taxon>
        <taxon>Carnobacteriaceae</taxon>
        <taxon>Carnobacterium</taxon>
    </lineage>
</organism>
<comment type="similarity">
    <text evidence="1 2">Belongs to the polypeptide deformylase family.</text>
</comment>
<keyword evidence="2" id="KW-0408">Iron</keyword>
<accession>A0A1H0XTC6</accession>
<dbReference type="CDD" id="cd00487">
    <property type="entry name" value="Pep_deformylase"/>
    <property type="match status" value="1"/>
</dbReference>
<dbReference type="GO" id="GO:0042586">
    <property type="term" value="F:peptide deformylase activity"/>
    <property type="evidence" value="ECO:0007669"/>
    <property type="project" value="UniProtKB-UniRule"/>
</dbReference>
<dbReference type="NCBIfam" id="TIGR00079">
    <property type="entry name" value="pept_deformyl"/>
    <property type="match status" value="1"/>
</dbReference>